<proteinExistence type="predicted"/>
<evidence type="ECO:0000313" key="2">
    <source>
        <dbReference type="Proteomes" id="UP000288096"/>
    </source>
</evidence>
<dbReference type="AlphaFoldDB" id="A0A401FSQ0"/>
<protein>
    <submittedName>
        <fullName evidence="1">Uncharacterized protein</fullName>
    </submittedName>
</protein>
<organism evidence="1 2">
    <name type="scientific">Desulfonema ishimotonii</name>
    <dbReference type="NCBI Taxonomy" id="45657"/>
    <lineage>
        <taxon>Bacteria</taxon>
        <taxon>Pseudomonadati</taxon>
        <taxon>Thermodesulfobacteriota</taxon>
        <taxon>Desulfobacteria</taxon>
        <taxon>Desulfobacterales</taxon>
        <taxon>Desulfococcaceae</taxon>
        <taxon>Desulfonema</taxon>
    </lineage>
</organism>
<dbReference type="RefSeq" id="WP_124327448.1">
    <property type="nucleotide sequence ID" value="NZ_BEXT01000001.1"/>
</dbReference>
<reference evidence="2" key="1">
    <citation type="submission" date="2017-11" db="EMBL/GenBank/DDBJ databases">
        <authorList>
            <person name="Watanabe M."/>
            <person name="Kojima H."/>
        </authorList>
    </citation>
    <scope>NUCLEOTIDE SEQUENCE [LARGE SCALE GENOMIC DNA]</scope>
    <source>
        <strain evidence="2">Tokyo 01</strain>
    </source>
</reference>
<gene>
    <name evidence="1" type="ORF">DENIS_0930</name>
</gene>
<keyword evidence="2" id="KW-1185">Reference proteome</keyword>
<comment type="caution">
    <text evidence="1">The sequence shown here is derived from an EMBL/GenBank/DDBJ whole genome shotgun (WGS) entry which is preliminary data.</text>
</comment>
<evidence type="ECO:0000313" key="1">
    <source>
        <dbReference type="EMBL" id="GBC59988.1"/>
    </source>
</evidence>
<name>A0A401FSQ0_9BACT</name>
<dbReference type="EMBL" id="BEXT01000001">
    <property type="protein sequence ID" value="GBC59988.1"/>
    <property type="molecule type" value="Genomic_DNA"/>
</dbReference>
<dbReference type="OrthoDB" id="9967702at2"/>
<dbReference type="Proteomes" id="UP000288096">
    <property type="component" value="Unassembled WGS sequence"/>
</dbReference>
<reference evidence="2" key="2">
    <citation type="submission" date="2019-01" db="EMBL/GenBank/DDBJ databases">
        <title>Genome sequence of Desulfonema ishimotonii strain Tokyo 01.</title>
        <authorList>
            <person name="Fukui M."/>
        </authorList>
    </citation>
    <scope>NUCLEOTIDE SEQUENCE [LARGE SCALE GENOMIC DNA]</scope>
    <source>
        <strain evidence="2">Tokyo 01</strain>
    </source>
</reference>
<accession>A0A401FSQ0</accession>
<sequence length="249" mass="28039">MERTAPADIGQHIADLLAKKGKSWLTVTQVRNSLNVSALRSHHLTKTSRPSEVLNAVRPHTGRRLMIYKGPRTHYIGLKMSPETMVLEKIKQHPGLSSRKIGKDLPLLKKAYIACLNRLIAEGAVRCTLNDAHGVGLNAVQGKEKETEKPPSQARPDYRSAFKTAYDETGRGRHFVRIHRLREYLNWPGDTFDTLLRELMADYIIELHGGDPSTLTAQQIADSFTDKDGTLYITLTWWGKENDGKSEKT</sequence>